<gene>
    <name evidence="1" type="ORF">CEXT_316891</name>
</gene>
<comment type="caution">
    <text evidence="1">The sequence shown here is derived from an EMBL/GenBank/DDBJ whole genome shotgun (WGS) entry which is preliminary data.</text>
</comment>
<protein>
    <submittedName>
        <fullName evidence="1">Uncharacterized protein</fullName>
    </submittedName>
</protein>
<organism evidence="1 2">
    <name type="scientific">Caerostris extrusa</name>
    <name type="common">Bark spider</name>
    <name type="synonym">Caerostris bankana</name>
    <dbReference type="NCBI Taxonomy" id="172846"/>
    <lineage>
        <taxon>Eukaryota</taxon>
        <taxon>Metazoa</taxon>
        <taxon>Ecdysozoa</taxon>
        <taxon>Arthropoda</taxon>
        <taxon>Chelicerata</taxon>
        <taxon>Arachnida</taxon>
        <taxon>Araneae</taxon>
        <taxon>Araneomorphae</taxon>
        <taxon>Entelegynae</taxon>
        <taxon>Araneoidea</taxon>
        <taxon>Araneidae</taxon>
        <taxon>Caerostris</taxon>
    </lineage>
</organism>
<name>A0AAV4UP85_CAEEX</name>
<accession>A0AAV4UP85</accession>
<evidence type="ECO:0000313" key="1">
    <source>
        <dbReference type="EMBL" id="GIY59583.1"/>
    </source>
</evidence>
<dbReference type="EMBL" id="BPLR01013216">
    <property type="protein sequence ID" value="GIY59583.1"/>
    <property type="molecule type" value="Genomic_DNA"/>
</dbReference>
<evidence type="ECO:0000313" key="2">
    <source>
        <dbReference type="Proteomes" id="UP001054945"/>
    </source>
</evidence>
<proteinExistence type="predicted"/>
<sequence length="70" mass="8443">MKCDDNEDDKNVFYLKCLKQFSSKITSRKKEIKRIHIPKEYFSIHGPLRRIRHQSHVFCYNLTIGTSRSR</sequence>
<dbReference type="Proteomes" id="UP001054945">
    <property type="component" value="Unassembled WGS sequence"/>
</dbReference>
<keyword evidence="2" id="KW-1185">Reference proteome</keyword>
<reference evidence="1 2" key="1">
    <citation type="submission" date="2021-06" db="EMBL/GenBank/DDBJ databases">
        <title>Caerostris extrusa draft genome.</title>
        <authorList>
            <person name="Kono N."/>
            <person name="Arakawa K."/>
        </authorList>
    </citation>
    <scope>NUCLEOTIDE SEQUENCE [LARGE SCALE GENOMIC DNA]</scope>
</reference>
<dbReference type="AlphaFoldDB" id="A0AAV4UP85"/>